<evidence type="ECO:0000256" key="2">
    <source>
        <dbReference type="SAM" id="SignalP"/>
    </source>
</evidence>
<dbReference type="PANTHER" id="PTHR33371">
    <property type="entry name" value="INTERMEMBRANE PHOSPHOLIPID TRANSPORT SYSTEM BINDING PROTEIN MLAD-RELATED"/>
    <property type="match status" value="1"/>
</dbReference>
<dbReference type="InterPro" id="IPR005693">
    <property type="entry name" value="Mce"/>
</dbReference>
<evidence type="ECO:0000259" key="3">
    <source>
        <dbReference type="Pfam" id="PF02470"/>
    </source>
</evidence>
<reference evidence="6" key="1">
    <citation type="journal article" date="2019" name="Int. J. Syst. Evol. Microbiol.">
        <title>The Global Catalogue of Microorganisms (GCM) 10K type strain sequencing project: providing services to taxonomists for standard genome sequencing and annotation.</title>
        <authorList>
            <consortium name="The Broad Institute Genomics Platform"/>
            <consortium name="The Broad Institute Genome Sequencing Center for Infectious Disease"/>
            <person name="Wu L."/>
            <person name="Ma J."/>
        </authorList>
    </citation>
    <scope>NUCLEOTIDE SEQUENCE [LARGE SCALE GENOMIC DNA]</scope>
    <source>
        <strain evidence="6">JCM 16908</strain>
    </source>
</reference>
<protein>
    <recommendedName>
        <fullName evidence="7">MCE family protein</fullName>
    </recommendedName>
</protein>
<feature type="domain" description="Mammalian cell entry C-terminal" evidence="4">
    <location>
        <begin position="122"/>
        <end position="289"/>
    </location>
</feature>
<dbReference type="PANTHER" id="PTHR33371:SF4">
    <property type="entry name" value="INTERMEMBRANE PHOSPHOLIPID TRANSPORT SYSTEM BINDING PROTEIN MLAD"/>
    <property type="match status" value="1"/>
</dbReference>
<evidence type="ECO:0000313" key="5">
    <source>
        <dbReference type="EMBL" id="GAA3806549.1"/>
    </source>
</evidence>
<dbReference type="NCBIfam" id="TIGR00996">
    <property type="entry name" value="Mtu_fam_mce"/>
    <property type="match status" value="1"/>
</dbReference>
<dbReference type="InterPro" id="IPR052336">
    <property type="entry name" value="MlaD_Phospholipid_Transporter"/>
</dbReference>
<gene>
    <name evidence="5" type="ORF">GCM10022226_28310</name>
</gene>
<feature type="domain" description="Mce/MlaD" evidence="3">
    <location>
        <begin position="36"/>
        <end position="108"/>
    </location>
</feature>
<dbReference type="InterPro" id="IPR024516">
    <property type="entry name" value="Mce_C"/>
</dbReference>
<sequence>MKPVTRTAVLLASVLALCVSVSGCSLRTAGAPTGSLTINATFDDAQSLVAGHSVQISDVHIGTVTGVTLAGYRAKVTMSIQDGRRIPKGTRATVAKTSILGENYVELEIPEGRDLTTGPFMRNGETITKTSVQPDIEQVTAKAGPLIDALSGQDINAILDAAATAFGGKGEDLNRLISRTTEVAATYAEARADIAIAIDGLARLGSDLEKGGPELDRLPGTLEAATARLAHGRHHVKQVLIELTDLARAANKTFYPRHAARLKHLLDRLDAIAGSMLRGKEDLKRLVSTMRKFIGTPPITANGQLLIYVWLKGLLPPRSRSASPPSGNGKPPSQDRDPRDDGFRLLLEPPR</sequence>
<keyword evidence="2" id="KW-0732">Signal</keyword>
<organism evidence="5 6">
    <name type="scientific">Sphaerisporangium flaviroseum</name>
    <dbReference type="NCBI Taxonomy" id="509199"/>
    <lineage>
        <taxon>Bacteria</taxon>
        <taxon>Bacillati</taxon>
        <taxon>Actinomycetota</taxon>
        <taxon>Actinomycetes</taxon>
        <taxon>Streptosporangiales</taxon>
        <taxon>Streptosporangiaceae</taxon>
        <taxon>Sphaerisporangium</taxon>
    </lineage>
</organism>
<proteinExistence type="predicted"/>
<dbReference type="PROSITE" id="PS51257">
    <property type="entry name" value="PROKAR_LIPOPROTEIN"/>
    <property type="match status" value="1"/>
</dbReference>
<feature type="chain" id="PRO_5045436418" description="MCE family protein" evidence="2">
    <location>
        <begin position="24"/>
        <end position="351"/>
    </location>
</feature>
<dbReference type="InterPro" id="IPR003399">
    <property type="entry name" value="Mce/MlaD"/>
</dbReference>
<evidence type="ECO:0008006" key="7">
    <source>
        <dbReference type="Google" id="ProtNLM"/>
    </source>
</evidence>
<evidence type="ECO:0000313" key="6">
    <source>
        <dbReference type="Proteomes" id="UP001500888"/>
    </source>
</evidence>
<feature type="signal peptide" evidence="2">
    <location>
        <begin position="1"/>
        <end position="23"/>
    </location>
</feature>
<dbReference type="Pfam" id="PF11887">
    <property type="entry name" value="Mce4_CUP1"/>
    <property type="match status" value="1"/>
</dbReference>
<evidence type="ECO:0000256" key="1">
    <source>
        <dbReference type="SAM" id="MobiDB-lite"/>
    </source>
</evidence>
<name>A0ABP7I467_9ACTN</name>
<feature type="region of interest" description="Disordered" evidence="1">
    <location>
        <begin position="318"/>
        <end position="351"/>
    </location>
</feature>
<evidence type="ECO:0000259" key="4">
    <source>
        <dbReference type="Pfam" id="PF11887"/>
    </source>
</evidence>
<feature type="compositionally biased region" description="Basic and acidic residues" evidence="1">
    <location>
        <begin position="333"/>
        <end position="343"/>
    </location>
</feature>
<accession>A0ABP7I467</accession>
<dbReference type="Pfam" id="PF02470">
    <property type="entry name" value="MlaD"/>
    <property type="match status" value="1"/>
</dbReference>
<comment type="caution">
    <text evidence="5">The sequence shown here is derived from an EMBL/GenBank/DDBJ whole genome shotgun (WGS) entry which is preliminary data.</text>
</comment>
<keyword evidence="6" id="KW-1185">Reference proteome</keyword>
<dbReference type="Proteomes" id="UP001500888">
    <property type="component" value="Unassembled WGS sequence"/>
</dbReference>
<dbReference type="EMBL" id="BAAAZR010000004">
    <property type="protein sequence ID" value="GAA3806549.1"/>
    <property type="molecule type" value="Genomic_DNA"/>
</dbReference>
<dbReference type="RefSeq" id="WP_344938761.1">
    <property type="nucleotide sequence ID" value="NZ_BAAAZR010000004.1"/>
</dbReference>